<evidence type="ECO:0000259" key="3">
    <source>
        <dbReference type="Pfam" id="PF22725"/>
    </source>
</evidence>
<gene>
    <name evidence="4" type="ORF">ACFO1S_03320</name>
</gene>
<accession>A0ABV8S4K5</accession>
<dbReference type="Pfam" id="PF22725">
    <property type="entry name" value="GFO_IDH_MocA_C3"/>
    <property type="match status" value="1"/>
</dbReference>
<sequence length="362" mass="38816">MSKNLRIGIIGSGGIARAHAAAYRKLPFVEVVAVADVVPGKAGQFVEAEQLAGAAAYDGHQKLLEQELDGVSICTPNVSHHATTVDALKAGKQVLLEKPMSVTFAEALEMTQVARGTGNMLTIGFQPRYDPNMKLLQDIVQSGRLGKVYYAETGGGRRRGMPGGTFISKKLAGAGAMADIGCYSLDMALNALGYPRPLTVSAYTSSHFGRNPLYHPEASKFEVEDFGVAMVRFENDLVLQFKISWAMHMDTLGATMFLGTDAGLKITPAGSGPWSGVWDGSVGSITLYHDEYGGHTNTPIPLIEHKLDLFDEKVRDFAEAVRDGRPAPIPGEQILIQQAIIDGVLRSAESGREVSVELPQSS</sequence>
<proteinExistence type="predicted"/>
<dbReference type="EMBL" id="JBHSED010000003">
    <property type="protein sequence ID" value="MFC4302473.1"/>
    <property type="molecule type" value="Genomic_DNA"/>
</dbReference>
<dbReference type="PANTHER" id="PTHR43818">
    <property type="entry name" value="BCDNA.GH03377"/>
    <property type="match status" value="1"/>
</dbReference>
<dbReference type="InterPro" id="IPR000683">
    <property type="entry name" value="Gfo/Idh/MocA-like_OxRdtase_N"/>
</dbReference>
<reference evidence="5" key="1">
    <citation type="journal article" date="2019" name="Int. J. Syst. Evol. Microbiol.">
        <title>The Global Catalogue of Microorganisms (GCM) 10K type strain sequencing project: providing services to taxonomists for standard genome sequencing and annotation.</title>
        <authorList>
            <consortium name="The Broad Institute Genomics Platform"/>
            <consortium name="The Broad Institute Genome Sequencing Center for Infectious Disease"/>
            <person name="Wu L."/>
            <person name="Ma J."/>
        </authorList>
    </citation>
    <scope>NUCLEOTIDE SEQUENCE [LARGE SCALE GENOMIC DNA]</scope>
    <source>
        <strain evidence="5">CGMCC 4.1641</strain>
    </source>
</reference>
<keyword evidence="5" id="KW-1185">Reference proteome</keyword>
<dbReference type="RefSeq" id="WP_204600665.1">
    <property type="nucleotide sequence ID" value="NZ_JBHSED010000003.1"/>
</dbReference>
<evidence type="ECO:0000259" key="2">
    <source>
        <dbReference type="Pfam" id="PF01408"/>
    </source>
</evidence>
<evidence type="ECO:0000313" key="4">
    <source>
        <dbReference type="EMBL" id="MFC4302473.1"/>
    </source>
</evidence>
<name>A0ABV8S4K5_9BACL</name>
<dbReference type="InterPro" id="IPR050463">
    <property type="entry name" value="Gfo/Idh/MocA_oxidrdct_glycsds"/>
</dbReference>
<keyword evidence="1" id="KW-0560">Oxidoreductase</keyword>
<feature type="domain" description="Gfo/Idh/MocA-like oxidoreductase N-terminal" evidence="2">
    <location>
        <begin position="5"/>
        <end position="125"/>
    </location>
</feature>
<dbReference type="PANTHER" id="PTHR43818:SF11">
    <property type="entry name" value="BCDNA.GH03377"/>
    <property type="match status" value="1"/>
</dbReference>
<dbReference type="InterPro" id="IPR055170">
    <property type="entry name" value="GFO_IDH_MocA-like_dom"/>
</dbReference>
<evidence type="ECO:0000313" key="5">
    <source>
        <dbReference type="Proteomes" id="UP001595755"/>
    </source>
</evidence>
<dbReference type="Gene3D" id="3.30.360.10">
    <property type="entry name" value="Dihydrodipicolinate Reductase, domain 2"/>
    <property type="match status" value="1"/>
</dbReference>
<dbReference type="Pfam" id="PF01408">
    <property type="entry name" value="GFO_IDH_MocA"/>
    <property type="match status" value="1"/>
</dbReference>
<dbReference type="SUPFAM" id="SSF51735">
    <property type="entry name" value="NAD(P)-binding Rossmann-fold domains"/>
    <property type="match status" value="1"/>
</dbReference>
<dbReference type="SUPFAM" id="SSF55347">
    <property type="entry name" value="Glyceraldehyde-3-phosphate dehydrogenase-like, C-terminal domain"/>
    <property type="match status" value="1"/>
</dbReference>
<feature type="domain" description="GFO/IDH/MocA-like oxidoreductase" evidence="3">
    <location>
        <begin position="135"/>
        <end position="263"/>
    </location>
</feature>
<dbReference type="Proteomes" id="UP001595755">
    <property type="component" value="Unassembled WGS sequence"/>
</dbReference>
<evidence type="ECO:0000256" key="1">
    <source>
        <dbReference type="ARBA" id="ARBA00023002"/>
    </source>
</evidence>
<comment type="caution">
    <text evidence="4">The sequence shown here is derived from an EMBL/GenBank/DDBJ whole genome shotgun (WGS) entry which is preliminary data.</text>
</comment>
<dbReference type="Gene3D" id="3.40.50.720">
    <property type="entry name" value="NAD(P)-binding Rossmann-like Domain"/>
    <property type="match status" value="1"/>
</dbReference>
<organism evidence="4 5">
    <name type="scientific">Cohnella boryungensis</name>
    <dbReference type="NCBI Taxonomy" id="768479"/>
    <lineage>
        <taxon>Bacteria</taxon>
        <taxon>Bacillati</taxon>
        <taxon>Bacillota</taxon>
        <taxon>Bacilli</taxon>
        <taxon>Bacillales</taxon>
        <taxon>Paenibacillaceae</taxon>
        <taxon>Cohnella</taxon>
    </lineage>
</organism>
<protein>
    <submittedName>
        <fullName evidence="4">Gfo/Idh/MocA family protein</fullName>
    </submittedName>
</protein>
<dbReference type="InterPro" id="IPR036291">
    <property type="entry name" value="NAD(P)-bd_dom_sf"/>
</dbReference>